<evidence type="ECO:0000313" key="2">
    <source>
        <dbReference type="Proteomes" id="UP001608902"/>
    </source>
</evidence>
<protein>
    <submittedName>
        <fullName evidence="1">Uncharacterized protein</fullName>
    </submittedName>
</protein>
<proteinExistence type="predicted"/>
<dbReference type="Proteomes" id="UP001608902">
    <property type="component" value="Unassembled WGS sequence"/>
</dbReference>
<gene>
    <name evidence="1" type="ORF">AB6A40_011120</name>
</gene>
<dbReference type="AlphaFoldDB" id="A0ABD6EWY3"/>
<accession>A0ABD6EWY3</accession>
<reference evidence="1 2" key="1">
    <citation type="submission" date="2024-08" db="EMBL/GenBank/DDBJ databases">
        <title>Gnathostoma spinigerum genome.</title>
        <authorList>
            <person name="Gonzalez-Bertolin B."/>
            <person name="Monzon S."/>
            <person name="Zaballos A."/>
            <person name="Jimenez P."/>
            <person name="Dekumyoy P."/>
            <person name="Varona S."/>
            <person name="Cuesta I."/>
            <person name="Sumanam S."/>
            <person name="Adisakwattana P."/>
            <person name="Gasser R.B."/>
            <person name="Hernandez-Gonzalez A."/>
            <person name="Young N.D."/>
            <person name="Perteguer M.J."/>
        </authorList>
    </citation>
    <scope>NUCLEOTIDE SEQUENCE [LARGE SCALE GENOMIC DNA]</scope>
    <source>
        <strain evidence="1">AL3</strain>
        <tissue evidence="1">Liver</tissue>
    </source>
</reference>
<sequence length="82" mass="9122">MITYKVRPNKTTIGDHRWAFDEERSLLLANDSDNLLFHSRRISFRMAAKRVPLGIGNISDRQAPCAMAISSAVSTICIIVCG</sequence>
<evidence type="ECO:0000313" key="1">
    <source>
        <dbReference type="EMBL" id="MFH4984411.1"/>
    </source>
</evidence>
<dbReference type="EMBL" id="JBGFUD010017391">
    <property type="protein sequence ID" value="MFH4984411.1"/>
    <property type="molecule type" value="Genomic_DNA"/>
</dbReference>
<organism evidence="1 2">
    <name type="scientific">Gnathostoma spinigerum</name>
    <dbReference type="NCBI Taxonomy" id="75299"/>
    <lineage>
        <taxon>Eukaryota</taxon>
        <taxon>Metazoa</taxon>
        <taxon>Ecdysozoa</taxon>
        <taxon>Nematoda</taxon>
        <taxon>Chromadorea</taxon>
        <taxon>Rhabditida</taxon>
        <taxon>Spirurina</taxon>
        <taxon>Gnathostomatomorpha</taxon>
        <taxon>Gnathostomatoidea</taxon>
        <taxon>Gnathostomatidae</taxon>
        <taxon>Gnathostoma</taxon>
    </lineage>
</organism>
<name>A0ABD6EWY3_9BILA</name>
<keyword evidence="2" id="KW-1185">Reference proteome</keyword>
<comment type="caution">
    <text evidence="1">The sequence shown here is derived from an EMBL/GenBank/DDBJ whole genome shotgun (WGS) entry which is preliminary data.</text>
</comment>